<proteinExistence type="predicted"/>
<dbReference type="AlphaFoldDB" id="A0A485LA60"/>
<gene>
    <name evidence="4" type="primary">Aste57867_18229</name>
    <name evidence="3" type="ORF">As57867_018167</name>
    <name evidence="4" type="ORF">ASTE57867_18229</name>
</gene>
<dbReference type="EMBL" id="CAADRA010006400">
    <property type="protein sequence ID" value="VFT94967.1"/>
    <property type="molecule type" value="Genomic_DNA"/>
</dbReference>
<keyword evidence="5" id="KW-1185">Reference proteome</keyword>
<feature type="coiled-coil region" evidence="1">
    <location>
        <begin position="293"/>
        <end position="351"/>
    </location>
</feature>
<keyword evidence="1" id="KW-0175">Coiled coil</keyword>
<evidence type="ECO:0000256" key="1">
    <source>
        <dbReference type="SAM" id="Coils"/>
    </source>
</evidence>
<evidence type="ECO:0000313" key="4">
    <source>
        <dbReference type="EMBL" id="VFT94967.1"/>
    </source>
</evidence>
<reference evidence="4 5" key="1">
    <citation type="submission" date="2019-03" db="EMBL/GenBank/DDBJ databases">
        <authorList>
            <person name="Gaulin E."/>
            <person name="Dumas B."/>
        </authorList>
    </citation>
    <scope>NUCLEOTIDE SEQUENCE [LARGE SCALE GENOMIC DNA]</scope>
    <source>
        <strain evidence="4">CBS 568.67</strain>
    </source>
</reference>
<reference evidence="3" key="2">
    <citation type="submission" date="2019-06" db="EMBL/GenBank/DDBJ databases">
        <title>Genomics analysis of Aphanomyces spp. identifies a new class of oomycete effector associated with host adaptation.</title>
        <authorList>
            <person name="Gaulin E."/>
        </authorList>
    </citation>
    <scope>NUCLEOTIDE SEQUENCE</scope>
    <source>
        <strain evidence="3">CBS 578.67</strain>
    </source>
</reference>
<feature type="region of interest" description="Disordered" evidence="2">
    <location>
        <begin position="466"/>
        <end position="540"/>
    </location>
</feature>
<dbReference type="EMBL" id="VJMH01006379">
    <property type="protein sequence ID" value="KAF0690394.1"/>
    <property type="molecule type" value="Genomic_DNA"/>
</dbReference>
<evidence type="ECO:0000256" key="2">
    <source>
        <dbReference type="SAM" id="MobiDB-lite"/>
    </source>
</evidence>
<dbReference type="OrthoDB" id="3176171at2759"/>
<protein>
    <submittedName>
        <fullName evidence="4">Aste57867_18229 protein</fullName>
    </submittedName>
</protein>
<feature type="compositionally biased region" description="Basic and acidic residues" evidence="2">
    <location>
        <begin position="531"/>
        <end position="540"/>
    </location>
</feature>
<name>A0A485LA60_9STRA</name>
<feature type="coiled-coil region" evidence="1">
    <location>
        <begin position="179"/>
        <end position="206"/>
    </location>
</feature>
<organism evidence="4 5">
    <name type="scientific">Aphanomyces stellatus</name>
    <dbReference type="NCBI Taxonomy" id="120398"/>
    <lineage>
        <taxon>Eukaryota</taxon>
        <taxon>Sar</taxon>
        <taxon>Stramenopiles</taxon>
        <taxon>Oomycota</taxon>
        <taxon>Saprolegniomycetes</taxon>
        <taxon>Saprolegniales</taxon>
        <taxon>Verrucalvaceae</taxon>
        <taxon>Aphanomyces</taxon>
    </lineage>
</organism>
<dbReference type="Proteomes" id="UP000332933">
    <property type="component" value="Unassembled WGS sequence"/>
</dbReference>
<feature type="compositionally biased region" description="Basic and acidic residues" evidence="2">
    <location>
        <begin position="489"/>
        <end position="503"/>
    </location>
</feature>
<sequence>MANFTSDQQAQRFEAEVKEVREKTATHSCDSSTLQRQLDATKEKLHMKEVQVSELTQKLSKTTDQLKNVEYKATRLQTKLDLALVSVDVLLSMPPQQEGEELSMLGVEFTQLEASYAQVEFQLQMERFRVAQLSNELAQSKHETKAAEQEFNALLPRIDNYDQMLRESMHIEADLQMKLEVVGREADKWQQLAQRYKDEVKDDREKTAAHSRESAIDKEHDLGSEIFRSEFLDLESGLLVVKSIYSTTSTSSSAEQNEADIARESLLSSLIDENPIRPSLSIERDMDDSGQHIQILQDELRELGARLQEEQDRRAELEAQMIVMNDHHAHMKEMEVEISNMTTELIHKTEQVKNAEYEVTYFKTQFKFARESAVELLSSQEEQHKVNVNLLHQKLDESKVVASQQLSILRAELTQLEASYEAKLDVEHVRVSQLSGELAKSKHATEAAEQELDDLRQHFDDLEREHNDTVRQSQKHANHAARSMSIDGSAKDMAQKYPQERKRNATLHSRLPNATGSNQGPCRMRPLLTHNRSERRQWRP</sequence>
<accession>A0A485LA60</accession>
<evidence type="ECO:0000313" key="5">
    <source>
        <dbReference type="Proteomes" id="UP000332933"/>
    </source>
</evidence>
<dbReference type="Gene3D" id="1.20.5.1700">
    <property type="match status" value="1"/>
</dbReference>
<evidence type="ECO:0000313" key="3">
    <source>
        <dbReference type="EMBL" id="KAF0690394.1"/>
    </source>
</evidence>
<feature type="coiled-coil region" evidence="1">
    <location>
        <begin position="38"/>
        <end position="72"/>
    </location>
</feature>